<dbReference type="EMBL" id="CP000507">
    <property type="protein sequence ID" value="ABM00910.1"/>
    <property type="molecule type" value="Genomic_DNA"/>
</dbReference>
<name>A1S953_SHEAM</name>
<reference evidence="2 3" key="1">
    <citation type="submission" date="2006-12" db="EMBL/GenBank/DDBJ databases">
        <title>Complete sequence of Shewanella amazonensis SB2B.</title>
        <authorList>
            <consortium name="US DOE Joint Genome Institute"/>
            <person name="Copeland A."/>
            <person name="Lucas S."/>
            <person name="Lapidus A."/>
            <person name="Barry K."/>
            <person name="Detter J.C."/>
            <person name="Glavina del Rio T."/>
            <person name="Hammon N."/>
            <person name="Israni S."/>
            <person name="Dalin E."/>
            <person name="Tice H."/>
            <person name="Pitluck S."/>
            <person name="Munk A.C."/>
            <person name="Brettin T."/>
            <person name="Bruce D."/>
            <person name="Han C."/>
            <person name="Tapia R."/>
            <person name="Gilna P."/>
            <person name="Schmutz J."/>
            <person name="Larimer F."/>
            <person name="Land M."/>
            <person name="Hauser L."/>
            <person name="Kyrpides N."/>
            <person name="Mikhailova N."/>
            <person name="Fredrickson J."/>
            <person name="Richardson P."/>
        </authorList>
    </citation>
    <scope>NUCLEOTIDE SEQUENCE [LARGE SCALE GENOMIC DNA]</scope>
    <source>
        <strain evidence="3">ATCC BAA-1098 / SB2B</strain>
    </source>
</reference>
<dbReference type="GO" id="GO:0051920">
    <property type="term" value="F:peroxiredoxin activity"/>
    <property type="evidence" value="ECO:0007669"/>
    <property type="project" value="InterPro"/>
</dbReference>
<evidence type="ECO:0000313" key="2">
    <source>
        <dbReference type="EMBL" id="ABM00910.1"/>
    </source>
</evidence>
<organism evidence="2 3">
    <name type="scientific">Shewanella amazonensis (strain ATCC BAA-1098 / SB2B)</name>
    <dbReference type="NCBI Taxonomy" id="326297"/>
    <lineage>
        <taxon>Bacteria</taxon>
        <taxon>Pseudomonadati</taxon>
        <taxon>Pseudomonadota</taxon>
        <taxon>Gammaproteobacteria</taxon>
        <taxon>Alteromonadales</taxon>
        <taxon>Shewanellaceae</taxon>
        <taxon>Shewanella</taxon>
    </lineage>
</organism>
<dbReference type="eggNOG" id="COG0599">
    <property type="taxonomic scope" value="Bacteria"/>
</dbReference>
<dbReference type="SUPFAM" id="SSF69118">
    <property type="entry name" value="AhpD-like"/>
    <property type="match status" value="1"/>
</dbReference>
<dbReference type="PANTHER" id="PTHR33570:SF9">
    <property type="entry name" value="BLL4600 PROTEIN"/>
    <property type="match status" value="1"/>
</dbReference>
<sequence length="139" mass="15294">MKQLLQATHQQPCTTRMVAAEPQLAYGGFMADNTGIAHKIFGDFAPKLAYLTDDILFGPVWGGEELSQRDRSLITVAALITQHRPEQLRFHLTKALENGLSHAELIEVITQLAFYAGWPSAMTALDVAREVFAPAKSAQ</sequence>
<dbReference type="HOGENOM" id="CLU_070025_5_0_6"/>
<protein>
    <submittedName>
        <fullName evidence="2">Gamma-carboxymuconolactone decarboxylase subunit-like protein</fullName>
    </submittedName>
</protein>
<dbReference type="InterPro" id="IPR003779">
    <property type="entry name" value="CMD-like"/>
</dbReference>
<dbReference type="Proteomes" id="UP000009175">
    <property type="component" value="Chromosome"/>
</dbReference>
<dbReference type="KEGG" id="saz:Sama_2707"/>
<dbReference type="Gene3D" id="1.20.1290.10">
    <property type="entry name" value="AhpD-like"/>
    <property type="match status" value="1"/>
</dbReference>
<dbReference type="Pfam" id="PF02627">
    <property type="entry name" value="CMD"/>
    <property type="match status" value="1"/>
</dbReference>
<evidence type="ECO:0000313" key="3">
    <source>
        <dbReference type="Proteomes" id="UP000009175"/>
    </source>
</evidence>
<accession>A1S953</accession>
<dbReference type="InterPro" id="IPR052512">
    <property type="entry name" value="4CMD/NDH-1_regulator"/>
</dbReference>
<proteinExistence type="predicted"/>
<dbReference type="PANTHER" id="PTHR33570">
    <property type="entry name" value="4-CARBOXYMUCONOLACTONE DECARBOXYLASE FAMILY PROTEIN"/>
    <property type="match status" value="1"/>
</dbReference>
<keyword evidence="3" id="KW-1185">Reference proteome</keyword>
<feature type="domain" description="Carboxymuconolactone decarboxylase-like" evidence="1">
    <location>
        <begin position="46"/>
        <end position="130"/>
    </location>
</feature>
<dbReference type="InterPro" id="IPR029032">
    <property type="entry name" value="AhpD-like"/>
</dbReference>
<gene>
    <name evidence="2" type="ordered locus">Sama_2707</name>
</gene>
<dbReference type="STRING" id="326297.Sama_2707"/>
<evidence type="ECO:0000259" key="1">
    <source>
        <dbReference type="Pfam" id="PF02627"/>
    </source>
</evidence>
<dbReference type="AlphaFoldDB" id="A1S953"/>